<keyword evidence="4" id="KW-0813">Transport</keyword>
<feature type="non-terminal residue" evidence="10">
    <location>
        <position position="372"/>
    </location>
</feature>
<dbReference type="FunFam" id="1.20.1740.10:FF:000013">
    <property type="entry name" value="Solute carrier family 12 member"/>
    <property type="match status" value="1"/>
</dbReference>
<comment type="subcellular location">
    <subcellularLocation>
        <location evidence="1">Membrane</location>
        <topology evidence="1">Multi-pass membrane protein</topology>
    </subcellularLocation>
</comment>
<feature type="transmembrane region" description="Helical" evidence="8">
    <location>
        <begin position="164"/>
        <end position="184"/>
    </location>
</feature>
<keyword evidence="11" id="KW-1185">Reference proteome</keyword>
<feature type="transmembrane region" description="Helical" evidence="8">
    <location>
        <begin position="93"/>
        <end position="117"/>
    </location>
</feature>
<feature type="transmembrane region" description="Helical" evidence="8">
    <location>
        <begin position="12"/>
        <end position="35"/>
    </location>
</feature>
<evidence type="ECO:0000256" key="5">
    <source>
        <dbReference type="ARBA" id="ARBA00022692"/>
    </source>
</evidence>
<dbReference type="Gene3D" id="1.20.1740.10">
    <property type="entry name" value="Amino acid/polyamine transporter I"/>
    <property type="match status" value="1"/>
</dbReference>
<keyword evidence="6 8" id="KW-1133">Transmembrane helix</keyword>
<feature type="transmembrane region" description="Helical" evidence="8">
    <location>
        <begin position="55"/>
        <end position="81"/>
    </location>
</feature>
<dbReference type="PANTHER" id="PTHR11827:SF72">
    <property type="entry name" value="GH08340P"/>
    <property type="match status" value="1"/>
</dbReference>
<name>A0ABD2Q774_9PLAT</name>
<dbReference type="GO" id="GO:0015377">
    <property type="term" value="F:chloride:monoatomic cation symporter activity"/>
    <property type="evidence" value="ECO:0007669"/>
    <property type="project" value="UniProtKB-ARBA"/>
</dbReference>
<dbReference type="InterPro" id="IPR004842">
    <property type="entry name" value="SLC12A_fam"/>
</dbReference>
<comment type="caution">
    <text evidence="10">The sequence shown here is derived from an EMBL/GenBank/DDBJ whole genome shotgun (WGS) entry which is preliminary data.</text>
</comment>
<dbReference type="PIRSF" id="PIRSF006060">
    <property type="entry name" value="AA_transporter"/>
    <property type="match status" value="1"/>
</dbReference>
<dbReference type="Proteomes" id="UP001626550">
    <property type="component" value="Unassembled WGS sequence"/>
</dbReference>
<sequence>MTSTDSRRTLKTFGGVFSPVSLAQFSSVIFLRLGFMVGQSGLLLTGTQLILAYSLLFLTVLSVCAISTNGAVSGGGVYFMLSRTLGPEMGGSIGLLFFCAQVFSAALYIAGFTESIITNFGVDGILVPGGLPSGSHWWSYLYSSCLNAFCFLVLLIGSGFFAKVSLAILLAVVVIICTVFASFFRPGFPISFPNSTSNGTIIYNFTGLNSITLHDNLLPDYQVDYLTGNMMNFLTVFAVLVSGVTGIMNGANMSGELKNPAKSIPRGTLAATSFTFIVYMLLSLFTAASCDRKLLINDYVYMQNISFWSPLVTIGIFCTTLSAALGNLIGGSRVLEALAKDNLFGKWLNPLKWTTRGGNPLLALASTHILVQ</sequence>
<evidence type="ECO:0000256" key="7">
    <source>
        <dbReference type="ARBA" id="ARBA00023136"/>
    </source>
</evidence>
<gene>
    <name evidence="10" type="ORF">Ciccas_005964</name>
</gene>
<accession>A0ABD2Q774</accession>
<feature type="transmembrane region" description="Helical" evidence="8">
    <location>
        <begin position="230"/>
        <end position="248"/>
    </location>
</feature>
<keyword evidence="7 8" id="KW-0472">Membrane</keyword>
<feature type="transmembrane region" description="Helical" evidence="8">
    <location>
        <begin position="137"/>
        <end position="157"/>
    </location>
</feature>
<dbReference type="PANTHER" id="PTHR11827">
    <property type="entry name" value="SOLUTE CARRIER FAMILY 12, CATION COTRANSPORTERS"/>
    <property type="match status" value="1"/>
</dbReference>
<feature type="domain" description="Amino acid permease/ SLC12A" evidence="9">
    <location>
        <begin position="25"/>
        <end position="369"/>
    </location>
</feature>
<evidence type="ECO:0000256" key="8">
    <source>
        <dbReference type="SAM" id="Phobius"/>
    </source>
</evidence>
<dbReference type="InterPro" id="IPR004841">
    <property type="entry name" value="AA-permease/SLC12A_dom"/>
</dbReference>
<dbReference type="EMBL" id="JBJKFK010000760">
    <property type="protein sequence ID" value="KAL3315400.1"/>
    <property type="molecule type" value="Genomic_DNA"/>
</dbReference>
<dbReference type="AlphaFoldDB" id="A0ABD2Q774"/>
<dbReference type="GO" id="GO:0016020">
    <property type="term" value="C:membrane"/>
    <property type="evidence" value="ECO:0007669"/>
    <property type="project" value="UniProtKB-SubCell"/>
</dbReference>
<organism evidence="10 11">
    <name type="scientific">Cichlidogyrus casuarinus</name>
    <dbReference type="NCBI Taxonomy" id="1844966"/>
    <lineage>
        <taxon>Eukaryota</taxon>
        <taxon>Metazoa</taxon>
        <taxon>Spiralia</taxon>
        <taxon>Lophotrochozoa</taxon>
        <taxon>Platyhelminthes</taxon>
        <taxon>Monogenea</taxon>
        <taxon>Monopisthocotylea</taxon>
        <taxon>Dactylogyridea</taxon>
        <taxon>Ancyrocephalidae</taxon>
        <taxon>Cichlidogyrus</taxon>
    </lineage>
</organism>
<evidence type="ECO:0000313" key="10">
    <source>
        <dbReference type="EMBL" id="KAL3315400.1"/>
    </source>
</evidence>
<evidence type="ECO:0000256" key="2">
    <source>
        <dbReference type="ARBA" id="ARBA00010593"/>
    </source>
</evidence>
<evidence type="ECO:0000256" key="4">
    <source>
        <dbReference type="ARBA" id="ARBA00022448"/>
    </source>
</evidence>
<dbReference type="Pfam" id="PF00324">
    <property type="entry name" value="AA_permease"/>
    <property type="match status" value="1"/>
</dbReference>
<evidence type="ECO:0000256" key="3">
    <source>
        <dbReference type="ARBA" id="ARBA00019359"/>
    </source>
</evidence>
<feature type="transmembrane region" description="Helical" evidence="8">
    <location>
        <begin position="269"/>
        <end position="287"/>
    </location>
</feature>
<evidence type="ECO:0000313" key="11">
    <source>
        <dbReference type="Proteomes" id="UP001626550"/>
    </source>
</evidence>
<evidence type="ECO:0000256" key="1">
    <source>
        <dbReference type="ARBA" id="ARBA00004141"/>
    </source>
</evidence>
<evidence type="ECO:0000256" key="6">
    <source>
        <dbReference type="ARBA" id="ARBA00022989"/>
    </source>
</evidence>
<evidence type="ECO:0000259" key="9">
    <source>
        <dbReference type="Pfam" id="PF00324"/>
    </source>
</evidence>
<reference evidence="10 11" key="1">
    <citation type="submission" date="2024-11" db="EMBL/GenBank/DDBJ databases">
        <title>Adaptive evolution of stress response genes in parasites aligns with host niche diversity.</title>
        <authorList>
            <person name="Hahn C."/>
            <person name="Resl P."/>
        </authorList>
    </citation>
    <scope>NUCLEOTIDE SEQUENCE [LARGE SCALE GENOMIC DNA]</scope>
    <source>
        <strain evidence="10">EGGRZ-B1_66</strain>
        <tissue evidence="10">Body</tissue>
    </source>
</reference>
<comment type="similarity">
    <text evidence="2">Belongs to the SLC12A transporter family.</text>
</comment>
<proteinExistence type="inferred from homology"/>
<feature type="transmembrane region" description="Helical" evidence="8">
    <location>
        <begin position="307"/>
        <end position="330"/>
    </location>
</feature>
<keyword evidence="5 8" id="KW-0812">Transmembrane</keyword>
<protein>
    <recommendedName>
        <fullName evidence="3">Solute carrier family 12 member 9</fullName>
    </recommendedName>
</protein>